<reference evidence="4" key="1">
    <citation type="submission" date="2016-04" db="EMBL/GenBank/DDBJ databases">
        <title>Comparative genomics of biotechnologically important yeasts.</title>
        <authorList>
            <consortium name="DOE Joint Genome Institute"/>
            <person name="Riley R."/>
            <person name="Haridas S."/>
            <person name="Wolfe K.H."/>
            <person name="Lopes M.R."/>
            <person name="Hittinger C.T."/>
            <person name="Goker M."/>
            <person name="Salamov A."/>
            <person name="Wisecaver J."/>
            <person name="Long T.M."/>
            <person name="Aerts A.L."/>
            <person name="Barry K."/>
            <person name="Choi C."/>
            <person name="Clum A."/>
            <person name="Coughlan A.Y."/>
            <person name="Deshpande S."/>
            <person name="Douglass A.P."/>
            <person name="Hanson S.J."/>
            <person name="Klenk H.-P."/>
            <person name="Labutti K."/>
            <person name="Lapidus A."/>
            <person name="Lindquist E."/>
            <person name="Lipzen A."/>
            <person name="Meier-Kolthoff J.P."/>
            <person name="Ohm R.A."/>
            <person name="Otillar R.P."/>
            <person name="Pangilinan J."/>
            <person name="Peng Y."/>
            <person name="Rokas A."/>
            <person name="Rosa C.A."/>
            <person name="Scheuner C."/>
            <person name="Sibirny A.A."/>
            <person name="Slot J.C."/>
            <person name="Stielow J.B."/>
            <person name="Sun H."/>
            <person name="Kurtzman C.P."/>
            <person name="Blackwell M."/>
            <person name="Grigoriev I.V."/>
            <person name="Jeffries T.W."/>
        </authorList>
    </citation>
    <scope>NUCLEOTIDE SEQUENCE [LARGE SCALE GENOMIC DNA]</scope>
    <source>
        <strain evidence="4">NRRL YB-2248</strain>
    </source>
</reference>
<keyword evidence="4" id="KW-1185">Reference proteome</keyword>
<feature type="region of interest" description="Disordered" evidence="1">
    <location>
        <begin position="505"/>
        <end position="529"/>
    </location>
</feature>
<accession>A0A1E4SYM4</accession>
<evidence type="ECO:0000313" key="4">
    <source>
        <dbReference type="Proteomes" id="UP000094801"/>
    </source>
</evidence>
<evidence type="ECO:0000313" key="3">
    <source>
        <dbReference type="EMBL" id="ODV84588.1"/>
    </source>
</evidence>
<gene>
    <name evidence="3" type="ORF">CANARDRAFT_8571</name>
</gene>
<feature type="non-terminal residue" evidence="3">
    <location>
        <position position="550"/>
    </location>
</feature>
<dbReference type="AlphaFoldDB" id="A0A1E4SYM4"/>
<proteinExistence type="predicted"/>
<keyword evidence="2" id="KW-0732">Signal</keyword>
<dbReference type="Proteomes" id="UP000094801">
    <property type="component" value="Unassembled WGS sequence"/>
</dbReference>
<feature type="chain" id="PRO_5009163009" evidence="2">
    <location>
        <begin position="26"/>
        <end position="550"/>
    </location>
</feature>
<name>A0A1E4SYM4_9ASCO</name>
<feature type="signal peptide" evidence="2">
    <location>
        <begin position="1"/>
        <end position="25"/>
    </location>
</feature>
<organism evidence="3 4">
    <name type="scientific">[Candida] arabinofermentans NRRL YB-2248</name>
    <dbReference type="NCBI Taxonomy" id="983967"/>
    <lineage>
        <taxon>Eukaryota</taxon>
        <taxon>Fungi</taxon>
        <taxon>Dikarya</taxon>
        <taxon>Ascomycota</taxon>
        <taxon>Saccharomycotina</taxon>
        <taxon>Pichiomycetes</taxon>
        <taxon>Pichiales</taxon>
        <taxon>Pichiaceae</taxon>
        <taxon>Ogataea</taxon>
        <taxon>Ogataea/Candida clade</taxon>
    </lineage>
</organism>
<protein>
    <submittedName>
        <fullName evidence="3">Uncharacterized protein</fullName>
    </submittedName>
</protein>
<dbReference type="EMBL" id="KV453856">
    <property type="protein sequence ID" value="ODV84588.1"/>
    <property type="molecule type" value="Genomic_DNA"/>
</dbReference>
<evidence type="ECO:0000256" key="2">
    <source>
        <dbReference type="SAM" id="SignalP"/>
    </source>
</evidence>
<evidence type="ECO:0000256" key="1">
    <source>
        <dbReference type="SAM" id="MobiDB-lite"/>
    </source>
</evidence>
<sequence length="550" mass="57520">MLRSVLSQVIALTALAVNALASAQGEVIYKRYDYLYSNSSSSSLTSSISQTTVSYLPSSSSSASSHGSPESSVVTLQSSSIASASSSSSSRSSSSSATSLPSPYIEGLYTTEHALEWSIYIPQSGYDLTEVGVVTNYTDGYEFETSPVVYTGDTADWTTSSSDNYVDTFTSGSSAVYIFDFDDSEYIKVDITAAIEDFDLDSYVGTYNVTIIGIFDGYSQALKFTLSYEITNLFPVIVSSLSSAYESSKSLSSSSSSIISSVPVSTSESSIAPSSTPTLSSSTSSSISQTYSSGFLFSFSPTGSPSSSSSSITSSPSGSLSLEVSTIYSTYTTTTIPKLQISLNGGQNSNDSVTVPDFSFDLSDNPDFIIGAVNLRARTQQNHYYLSESGVEGTLDSEDILIESSSSNGVMDYMYDDRPEGYDGSEDLLIEIDGTTEEDDPATGYSITLTATVWYSAKSGVIEISTVTTAVGTTTIGLAKRADSSTREFTSTVVVLVATTGQSSSLASSSATGSASSKFASSSSSSSSVVSTITSISSYLTSSGSSTFST</sequence>